<dbReference type="InterPro" id="IPR041444">
    <property type="entry name" value="HTH_41"/>
</dbReference>
<proteinExistence type="predicted"/>
<dbReference type="AlphaFoldDB" id="A0A1B2E899"/>
<dbReference type="KEGG" id="pib:BBD41_28350"/>
<dbReference type="Proteomes" id="UP000189059">
    <property type="component" value="Unassembled WGS sequence"/>
</dbReference>
<evidence type="ECO:0000313" key="5">
    <source>
        <dbReference type="Proteomes" id="UP000189059"/>
    </source>
</evidence>
<organism evidence="3">
    <name type="scientific">Paenibacillus ihbetae</name>
    <dbReference type="NCBI Taxonomy" id="1870820"/>
    <lineage>
        <taxon>Bacteria</taxon>
        <taxon>Bacillati</taxon>
        <taxon>Bacillota</taxon>
        <taxon>Bacilli</taxon>
        <taxon>Bacillales</taxon>
        <taxon>Paenibacillaceae</taxon>
        <taxon>Paenibacillus</taxon>
    </lineage>
</organism>
<dbReference type="OrthoDB" id="147067at2"/>
<feature type="domain" description="Uncharacterised protein YhfZ C-terminal" evidence="2">
    <location>
        <begin position="78"/>
        <end position="305"/>
    </location>
</feature>
<keyword evidence="5" id="KW-1185">Reference proteome</keyword>
<evidence type="ECO:0008006" key="6">
    <source>
        <dbReference type="Google" id="ProtNLM"/>
    </source>
</evidence>
<dbReference type="NCBIfam" id="NF041241">
    <property type="entry name" value="YhfZ_full"/>
    <property type="match status" value="1"/>
</dbReference>
<dbReference type="InterPro" id="IPR032791">
    <property type="entry name" value="YhfZ_C"/>
</dbReference>
<gene>
    <name evidence="4" type="ORF">BBD40_07275</name>
    <name evidence="3" type="ORF">BBD41_28350</name>
</gene>
<dbReference type="RefSeq" id="WP_077566481.1">
    <property type="nucleotide sequence ID" value="NZ_CP016809.1"/>
</dbReference>
<dbReference type="Pfam" id="PF14502">
    <property type="entry name" value="HTH_41"/>
    <property type="match status" value="1"/>
</dbReference>
<evidence type="ECO:0000313" key="4">
    <source>
        <dbReference type="EMBL" id="OOC61676.1"/>
    </source>
</evidence>
<reference evidence="3" key="1">
    <citation type="submission" date="2016-08" db="EMBL/GenBank/DDBJ databases">
        <title>Complete Genome Seqeunce of Paenibacillus sp. nov. IHBB 9852 from high altitute lake of Indian trans-Himalayas.</title>
        <authorList>
            <person name="Kiran S."/>
            <person name="Swarnkar M.K."/>
            <person name="Rana A."/>
            <person name="Tewari R."/>
            <person name="Gulati A."/>
        </authorList>
    </citation>
    <scope>NUCLEOTIDE SEQUENCE [LARGE SCALE GENOMIC DNA]</scope>
    <source>
        <strain evidence="3">IHBB 9852</strain>
    </source>
</reference>
<dbReference type="Pfam" id="PF14503">
    <property type="entry name" value="YhfZ_C"/>
    <property type="match status" value="1"/>
</dbReference>
<protein>
    <recommendedName>
        <fullName evidence="6">Transcriptional regulator</fullName>
    </recommendedName>
</protein>
<dbReference type="EMBL" id="MRVI01000001">
    <property type="protein sequence ID" value="OOC61676.1"/>
    <property type="molecule type" value="Genomic_DNA"/>
</dbReference>
<accession>A0A1B2E899</accession>
<evidence type="ECO:0000259" key="1">
    <source>
        <dbReference type="Pfam" id="PF14502"/>
    </source>
</evidence>
<dbReference type="InterPro" id="IPR036388">
    <property type="entry name" value="WH-like_DNA-bd_sf"/>
</dbReference>
<reference evidence="4 5" key="2">
    <citation type="submission" date="2016-12" db="EMBL/GenBank/DDBJ databases">
        <title>Genome sequencing and description of Paenibacillus sp. nov. from high altitude lake in the Indian Trans- Himalayas.</title>
        <authorList>
            <person name="Kiran S."/>
            <person name="Swarnkar M.K."/>
            <person name="Rana A."/>
            <person name="Tewari R."/>
            <person name="Gulati A."/>
        </authorList>
    </citation>
    <scope>NUCLEOTIDE SEQUENCE [LARGE SCALE GENOMIC DNA]</scope>
    <source>
        <strain evidence="4 5">IHBB 9951</strain>
    </source>
</reference>
<dbReference type="SUPFAM" id="SSF53850">
    <property type="entry name" value="Periplasmic binding protein-like II"/>
    <property type="match status" value="1"/>
</dbReference>
<feature type="domain" description="YhfZ helix-turn-helix" evidence="1">
    <location>
        <begin position="28"/>
        <end position="71"/>
    </location>
</feature>
<dbReference type="Gene3D" id="3.40.190.10">
    <property type="entry name" value="Periplasmic binding protein-like II"/>
    <property type="match status" value="2"/>
</dbReference>
<name>A0A1B2E899_9BACL</name>
<evidence type="ECO:0000313" key="3">
    <source>
        <dbReference type="EMBL" id="ANY76171.1"/>
    </source>
</evidence>
<evidence type="ECO:0000259" key="2">
    <source>
        <dbReference type="Pfam" id="PF14503"/>
    </source>
</evidence>
<dbReference type="EMBL" id="CP016809">
    <property type="protein sequence ID" value="ANY76171.1"/>
    <property type="molecule type" value="Genomic_DNA"/>
</dbReference>
<dbReference type="Gene3D" id="1.10.10.10">
    <property type="entry name" value="Winged helix-like DNA-binding domain superfamily/Winged helix DNA-binding domain"/>
    <property type="match status" value="1"/>
</dbReference>
<sequence>MIQGLNSKSSVVLKSLAEELLFIELDSRIPRIEELSGKYGVGRGTIQNVLKKMEESQCITLESRGHLGTFLRNKNMDLLLQCCGVSSIIGVMPLPYSRKYEGLATAMHASFEKIGIPLHCAFMRGATVRLDNVIGGRYDFALVSKYAAMSAIRKSDDLVIVKEFGGGSYVSRHAVVFAEETNGIRDGMKIGIDSYSIDQQVLTNLEVKDKDVELINLNYMHLLEHLKAKSIDAMVWNVDEIDKGSFFLSELSSKEALEMDKEMSQAVCVINKNNKKMEFMFNQISTDHVMQIQKQVELGVLIPKY</sequence>